<name>A0A6J4T485_9ACTN</name>
<dbReference type="InterPro" id="IPR050179">
    <property type="entry name" value="Trans_hexapeptide_repeat"/>
</dbReference>
<dbReference type="PANTHER" id="PTHR43300:SF7">
    <property type="entry name" value="UDP-N-ACETYLBACILLOSAMINE N-ACETYLTRANSFERASE"/>
    <property type="match status" value="1"/>
</dbReference>
<sequence length="218" mass="22143">MPDLVVYGASGFGQQVMFWVEDADAAQPRFRILGFVDDDSGAHGDQRTSYPVLGGREWLEERASSEPVAVVLGLARPEIKRRIATALAGLAAVEFPAIVHPSAVVSRHATVGRGATVGPGNVASVNVEIGEFATVNTACTLGHDARIGAYATVLPGVNVSGHVSVGESVSLGTGAAITQGVTIGPGATVGAGATVLDDLPEGCVAVGTPARPRPRDGL</sequence>
<dbReference type="Pfam" id="PF00132">
    <property type="entry name" value="Hexapep"/>
    <property type="match status" value="1"/>
</dbReference>
<dbReference type="Gene3D" id="2.160.10.10">
    <property type="entry name" value="Hexapeptide repeat proteins"/>
    <property type="match status" value="2"/>
</dbReference>
<dbReference type="InterPro" id="IPR018357">
    <property type="entry name" value="Hexapep_transf_CS"/>
</dbReference>
<evidence type="ECO:0000256" key="1">
    <source>
        <dbReference type="ARBA" id="ARBA00022679"/>
    </source>
</evidence>
<evidence type="ECO:0000256" key="3">
    <source>
        <dbReference type="PIRSR" id="PIRSR620019-1"/>
    </source>
</evidence>
<dbReference type="GO" id="GO:0016740">
    <property type="term" value="F:transferase activity"/>
    <property type="evidence" value="ECO:0007669"/>
    <property type="project" value="UniProtKB-KW"/>
</dbReference>
<dbReference type="EMBL" id="CADCVU010000172">
    <property type="protein sequence ID" value="CAA9512995.1"/>
    <property type="molecule type" value="Genomic_DNA"/>
</dbReference>
<dbReference type="Pfam" id="PF17836">
    <property type="entry name" value="PglD_N"/>
    <property type="match status" value="1"/>
</dbReference>
<evidence type="ECO:0000259" key="4">
    <source>
        <dbReference type="Pfam" id="PF17836"/>
    </source>
</evidence>
<dbReference type="InterPro" id="IPR001451">
    <property type="entry name" value="Hexapep"/>
</dbReference>
<dbReference type="InterPro" id="IPR020019">
    <property type="entry name" value="AcTrfase_PglD-like"/>
</dbReference>
<gene>
    <name evidence="5" type="ORF">AVDCRST_MAG45-2020</name>
</gene>
<reference evidence="5" key="1">
    <citation type="submission" date="2020-02" db="EMBL/GenBank/DDBJ databases">
        <authorList>
            <person name="Meier V. D."/>
        </authorList>
    </citation>
    <scope>NUCLEOTIDE SEQUENCE</scope>
    <source>
        <strain evidence="5">AVDCRST_MAG45</strain>
    </source>
</reference>
<accession>A0A6J4T485</accession>
<dbReference type="NCBIfam" id="TIGR03570">
    <property type="entry name" value="NeuD_NnaD"/>
    <property type="match status" value="1"/>
</dbReference>
<feature type="active site" description="Proton acceptor" evidence="3">
    <location>
        <position position="143"/>
    </location>
</feature>
<feature type="site" description="Increases basicity of active site His" evidence="3">
    <location>
        <position position="144"/>
    </location>
</feature>
<organism evidence="5">
    <name type="scientific">uncultured Solirubrobacterales bacterium</name>
    <dbReference type="NCBI Taxonomy" id="768556"/>
    <lineage>
        <taxon>Bacteria</taxon>
        <taxon>Bacillati</taxon>
        <taxon>Actinomycetota</taxon>
        <taxon>Thermoleophilia</taxon>
        <taxon>Solirubrobacterales</taxon>
        <taxon>environmental samples</taxon>
    </lineage>
</organism>
<keyword evidence="1" id="KW-0808">Transferase</keyword>
<keyword evidence="2" id="KW-0677">Repeat</keyword>
<evidence type="ECO:0000313" key="5">
    <source>
        <dbReference type="EMBL" id="CAA9512995.1"/>
    </source>
</evidence>
<dbReference type="Gene3D" id="3.40.50.20">
    <property type="match status" value="1"/>
</dbReference>
<dbReference type="SUPFAM" id="SSF51161">
    <property type="entry name" value="Trimeric LpxA-like enzymes"/>
    <property type="match status" value="1"/>
</dbReference>
<dbReference type="PROSITE" id="PS00101">
    <property type="entry name" value="HEXAPEP_TRANSFERASES"/>
    <property type="match status" value="1"/>
</dbReference>
<feature type="domain" description="PglD N-terminal" evidence="4">
    <location>
        <begin position="3"/>
        <end position="86"/>
    </location>
</feature>
<dbReference type="AlphaFoldDB" id="A0A6J4T485"/>
<protein>
    <recommendedName>
        <fullName evidence="4">PglD N-terminal domain-containing protein</fullName>
    </recommendedName>
</protein>
<dbReference type="CDD" id="cd03360">
    <property type="entry name" value="LbH_AT_putative"/>
    <property type="match status" value="1"/>
</dbReference>
<dbReference type="PANTHER" id="PTHR43300">
    <property type="entry name" value="ACETYLTRANSFERASE"/>
    <property type="match status" value="1"/>
</dbReference>
<proteinExistence type="predicted"/>
<dbReference type="InterPro" id="IPR011004">
    <property type="entry name" value="Trimer_LpxA-like_sf"/>
</dbReference>
<evidence type="ECO:0000256" key="2">
    <source>
        <dbReference type="ARBA" id="ARBA00022737"/>
    </source>
</evidence>
<dbReference type="InterPro" id="IPR041561">
    <property type="entry name" value="PglD_N"/>
</dbReference>